<dbReference type="InterPro" id="IPR036640">
    <property type="entry name" value="ABC1_TM_sf"/>
</dbReference>
<dbReference type="InterPro" id="IPR011527">
    <property type="entry name" value="ABC1_TM_dom"/>
</dbReference>
<keyword evidence="10" id="KW-1185">Reference proteome</keyword>
<evidence type="ECO:0000256" key="5">
    <source>
        <dbReference type="SAM" id="MobiDB-lite"/>
    </source>
</evidence>
<evidence type="ECO:0000256" key="6">
    <source>
        <dbReference type="SAM" id="Phobius"/>
    </source>
</evidence>
<reference evidence="9 10" key="1">
    <citation type="journal article" date="2012" name="Genome Biol.">
        <title>Genome and low-iron response of an oceanic diatom adapted to chronic iron limitation.</title>
        <authorList>
            <person name="Lommer M."/>
            <person name="Specht M."/>
            <person name="Roy A.S."/>
            <person name="Kraemer L."/>
            <person name="Andreson R."/>
            <person name="Gutowska M.A."/>
            <person name="Wolf J."/>
            <person name="Bergner S.V."/>
            <person name="Schilhabel M.B."/>
            <person name="Klostermeier U.C."/>
            <person name="Beiko R.G."/>
            <person name="Rosenstiel P."/>
            <person name="Hippler M."/>
            <person name="Laroche J."/>
        </authorList>
    </citation>
    <scope>NUCLEOTIDE SEQUENCE [LARGE SCALE GENOMIC DNA]</scope>
    <source>
        <strain evidence="9 10">CCMP1005</strain>
    </source>
</reference>
<keyword evidence="4 6" id="KW-0472">Membrane</keyword>
<keyword evidence="3 6" id="KW-1133">Transmembrane helix</keyword>
<comment type="caution">
    <text evidence="9">The sequence shown here is derived from an EMBL/GenBank/DDBJ whole genome shotgun (WGS) entry which is preliminary data.</text>
</comment>
<dbReference type="GO" id="GO:0005524">
    <property type="term" value="F:ATP binding"/>
    <property type="evidence" value="ECO:0007669"/>
    <property type="project" value="InterPro"/>
</dbReference>
<dbReference type="GO" id="GO:0016020">
    <property type="term" value="C:membrane"/>
    <property type="evidence" value="ECO:0007669"/>
    <property type="project" value="UniProtKB-SubCell"/>
</dbReference>
<evidence type="ECO:0000259" key="7">
    <source>
        <dbReference type="PROSITE" id="PS50893"/>
    </source>
</evidence>
<evidence type="ECO:0000256" key="2">
    <source>
        <dbReference type="ARBA" id="ARBA00022692"/>
    </source>
</evidence>
<accession>K0R7H0</accession>
<dbReference type="Proteomes" id="UP000266841">
    <property type="component" value="Unassembled WGS sequence"/>
</dbReference>
<feature type="compositionally biased region" description="Basic and acidic residues" evidence="5">
    <location>
        <begin position="29"/>
        <end position="41"/>
    </location>
</feature>
<feature type="compositionally biased region" description="Acidic residues" evidence="5">
    <location>
        <begin position="7"/>
        <end position="16"/>
    </location>
</feature>
<dbReference type="OMA" id="MTHAIDS"/>
<dbReference type="PANTHER" id="PTHR43394:SF1">
    <property type="entry name" value="ATP-BINDING CASSETTE SUB-FAMILY B MEMBER 10, MITOCHONDRIAL"/>
    <property type="match status" value="1"/>
</dbReference>
<dbReference type="Pfam" id="PF00005">
    <property type="entry name" value="ABC_tran"/>
    <property type="match status" value="1"/>
</dbReference>
<feature type="transmembrane region" description="Helical" evidence="6">
    <location>
        <begin position="213"/>
        <end position="232"/>
    </location>
</feature>
<feature type="region of interest" description="Disordered" evidence="5">
    <location>
        <begin position="1"/>
        <end position="41"/>
    </location>
</feature>
<evidence type="ECO:0000256" key="1">
    <source>
        <dbReference type="ARBA" id="ARBA00004141"/>
    </source>
</evidence>
<evidence type="ECO:0000256" key="3">
    <source>
        <dbReference type="ARBA" id="ARBA00022989"/>
    </source>
</evidence>
<gene>
    <name evidence="9" type="ORF">THAOC_32300</name>
</gene>
<organism evidence="9 10">
    <name type="scientific">Thalassiosira oceanica</name>
    <name type="common">Marine diatom</name>
    <dbReference type="NCBI Taxonomy" id="159749"/>
    <lineage>
        <taxon>Eukaryota</taxon>
        <taxon>Sar</taxon>
        <taxon>Stramenopiles</taxon>
        <taxon>Ochrophyta</taxon>
        <taxon>Bacillariophyta</taxon>
        <taxon>Coscinodiscophyceae</taxon>
        <taxon>Thalassiosirophycidae</taxon>
        <taxon>Thalassiosirales</taxon>
        <taxon>Thalassiosiraceae</taxon>
        <taxon>Thalassiosira</taxon>
    </lineage>
</organism>
<protein>
    <recommendedName>
        <fullName evidence="11">ABC transmembrane type-1 domain-containing protein</fullName>
    </recommendedName>
</protein>
<proteinExistence type="predicted"/>
<dbReference type="PROSITE" id="PS50893">
    <property type="entry name" value="ABC_TRANSPORTER_2"/>
    <property type="match status" value="1"/>
</dbReference>
<dbReference type="AlphaFoldDB" id="K0R7H0"/>
<dbReference type="InterPro" id="IPR003439">
    <property type="entry name" value="ABC_transporter-like_ATP-bd"/>
</dbReference>
<evidence type="ECO:0000256" key="4">
    <source>
        <dbReference type="ARBA" id="ARBA00023136"/>
    </source>
</evidence>
<dbReference type="GO" id="GO:0015421">
    <property type="term" value="F:ABC-type oligopeptide transporter activity"/>
    <property type="evidence" value="ECO:0007669"/>
    <property type="project" value="TreeGrafter"/>
</dbReference>
<sequence length="694" mass="75992">MTPSAEEPADDVSPDIDIEKGSDSTAASETKKKSTASKKEQEFETETPSLLRFVLLARPELPALLTSLFLVLAADGVNLVVPIVIARAYDALVSPVFDEDERGNVINQTMILVLVLTAVGSILGWIRGFLQGLIGERVVARMRLRLYRSVLFQDISFFDEHKSGEIVSRLGSDATLLQASLSTSVPEVLSGMSKAIVCVVLMFYLSVRLTSVTLGGVVLISGLSVPLGKALGDLSRRYQDALGVAQTRSTETIGSMRTVQSFVAEEKEFGRFADAIGDPDKGNILLYPKGTEGRKDGGRNTLQVGYSKATVTSTFFTLMFGGGMIVLYLSLWYGFHLVNGGWMSIGDLTAFQSYVFQVAFAIGQAAGNIAKLIEGIGASGRMLYLINRTPAIPKQDAEKEPFVPNERMRGDIEFNKVSFAYASRPDNTVLKDYSLTIPANTTTALVGSSGAGKSTVVSLLQRFYDISGGSITIDGHEITDLDLSWLRSNIGFVQQEPHLFGLTVRDNLLYGVNREVSQKELESVCRDANCLDFIESWPEHFETMVGEKGVKLSGGQKQQGRCSQTAGFSCSVRHLYLAFMLRPAIPWRSYSNAYVHTDEATSALDAESEHLVQSAIENLMLRSSRTVIIVAHRLSTVQKADQIVVMHDHKIAGVGSHQKLLEENSRYKDLIKRQSVMTIPMWSTSSLSEEKKSD</sequence>
<dbReference type="InterPro" id="IPR027417">
    <property type="entry name" value="P-loop_NTPase"/>
</dbReference>
<keyword evidence="2 6" id="KW-0812">Transmembrane</keyword>
<comment type="subcellular location">
    <subcellularLocation>
        <location evidence="1">Membrane</location>
        <topology evidence="1">Multi-pass membrane protein</topology>
    </subcellularLocation>
</comment>
<dbReference type="GO" id="GO:0016887">
    <property type="term" value="F:ATP hydrolysis activity"/>
    <property type="evidence" value="ECO:0007669"/>
    <property type="project" value="InterPro"/>
</dbReference>
<dbReference type="SUPFAM" id="SSF90123">
    <property type="entry name" value="ABC transporter transmembrane region"/>
    <property type="match status" value="2"/>
</dbReference>
<dbReference type="Pfam" id="PF00664">
    <property type="entry name" value="ABC_membrane"/>
    <property type="match status" value="2"/>
</dbReference>
<dbReference type="PROSITE" id="PS50929">
    <property type="entry name" value="ABC_TM1F"/>
    <property type="match status" value="1"/>
</dbReference>
<evidence type="ECO:0000259" key="8">
    <source>
        <dbReference type="PROSITE" id="PS50929"/>
    </source>
</evidence>
<dbReference type="SUPFAM" id="SSF52540">
    <property type="entry name" value="P-loop containing nucleoside triphosphate hydrolases"/>
    <property type="match status" value="2"/>
</dbReference>
<dbReference type="Gene3D" id="1.20.1560.10">
    <property type="entry name" value="ABC transporter type 1, transmembrane domain"/>
    <property type="match status" value="1"/>
</dbReference>
<name>K0R7H0_THAOC</name>
<dbReference type="InterPro" id="IPR039421">
    <property type="entry name" value="Type_1_exporter"/>
</dbReference>
<evidence type="ECO:0000313" key="10">
    <source>
        <dbReference type="Proteomes" id="UP000266841"/>
    </source>
</evidence>
<feature type="transmembrane region" description="Helical" evidence="6">
    <location>
        <begin position="61"/>
        <end position="85"/>
    </location>
</feature>
<feature type="transmembrane region" description="Helical" evidence="6">
    <location>
        <begin position="315"/>
        <end position="334"/>
    </location>
</feature>
<dbReference type="Gene3D" id="3.40.50.300">
    <property type="entry name" value="P-loop containing nucleotide triphosphate hydrolases"/>
    <property type="match status" value="1"/>
</dbReference>
<dbReference type="OrthoDB" id="6500128at2759"/>
<feature type="domain" description="ABC transmembrane type-1" evidence="8">
    <location>
        <begin position="65"/>
        <end position="374"/>
    </location>
</feature>
<dbReference type="EMBL" id="AGNL01045344">
    <property type="protein sequence ID" value="EJK48870.1"/>
    <property type="molecule type" value="Genomic_DNA"/>
</dbReference>
<evidence type="ECO:0000313" key="9">
    <source>
        <dbReference type="EMBL" id="EJK48870.1"/>
    </source>
</evidence>
<dbReference type="PANTHER" id="PTHR43394">
    <property type="entry name" value="ATP-DEPENDENT PERMEASE MDL1, MITOCHONDRIAL"/>
    <property type="match status" value="1"/>
</dbReference>
<feature type="transmembrane region" description="Helical" evidence="6">
    <location>
        <begin position="105"/>
        <end position="126"/>
    </location>
</feature>
<feature type="domain" description="ABC transporter" evidence="7">
    <location>
        <begin position="412"/>
        <end position="673"/>
    </location>
</feature>
<evidence type="ECO:0008006" key="11">
    <source>
        <dbReference type="Google" id="ProtNLM"/>
    </source>
</evidence>
<dbReference type="eggNOG" id="KOG0058">
    <property type="taxonomic scope" value="Eukaryota"/>
</dbReference>